<keyword evidence="3" id="KW-1185">Reference proteome</keyword>
<reference evidence="2 3" key="1">
    <citation type="submission" date="2020-06" db="EMBL/GenBank/DDBJ databases">
        <title>Complete Genome Sequence of Clostridium muelleri sp. nov. P21T, an Acid-Alcohol Producing Acetogen Isolated from Old Hay.</title>
        <authorList>
            <person name="Duncan K.E."/>
            <person name="Tanner R.S."/>
        </authorList>
    </citation>
    <scope>NUCLEOTIDE SEQUENCE [LARGE SCALE GENOMIC DNA]</scope>
    <source>
        <strain evidence="2 3">P21</strain>
    </source>
</reference>
<keyword evidence="1" id="KW-1133">Transmembrane helix</keyword>
<keyword evidence="1" id="KW-0472">Membrane</keyword>
<proteinExistence type="predicted"/>
<dbReference type="Proteomes" id="UP000537131">
    <property type="component" value="Unassembled WGS sequence"/>
</dbReference>
<evidence type="ECO:0000313" key="2">
    <source>
        <dbReference type="EMBL" id="NMM63026.1"/>
    </source>
</evidence>
<sequence>MEKLSKCAIIFILSSVIFTMFITYSNKQNSKNTLDMDQFVNLMKAKSYKFELKDVEKDFLPTTRKRMIIDKEAINIYLYNSNKEVENDAKRIDDGGCEYSDGTKSINVSWTSYPHFYKKGSIIVQYVGKNEKVISDLKDIFGEQFAGYK</sequence>
<evidence type="ECO:0000313" key="3">
    <source>
        <dbReference type="Proteomes" id="UP000537131"/>
    </source>
</evidence>
<name>A0A7Y0EGE9_9CLOT</name>
<evidence type="ECO:0000256" key="1">
    <source>
        <dbReference type="SAM" id="Phobius"/>
    </source>
</evidence>
<keyword evidence="1" id="KW-0812">Transmembrane</keyword>
<gene>
    <name evidence="2" type="ORF">HBE96_09990</name>
</gene>
<accession>A0A7Y0EGE9</accession>
<dbReference type="AlphaFoldDB" id="A0A7Y0EGE9"/>
<dbReference type="EMBL" id="JABBNI010000017">
    <property type="protein sequence ID" value="NMM63026.1"/>
    <property type="molecule type" value="Genomic_DNA"/>
</dbReference>
<feature type="transmembrane region" description="Helical" evidence="1">
    <location>
        <begin position="7"/>
        <end position="24"/>
    </location>
</feature>
<protein>
    <submittedName>
        <fullName evidence="2">Uncharacterized protein</fullName>
    </submittedName>
</protein>
<comment type="caution">
    <text evidence="2">The sequence shown here is derived from an EMBL/GenBank/DDBJ whole genome shotgun (WGS) entry which is preliminary data.</text>
</comment>
<organism evidence="2 3">
    <name type="scientific">Clostridium muellerianum</name>
    <dbReference type="NCBI Taxonomy" id="2716538"/>
    <lineage>
        <taxon>Bacteria</taxon>
        <taxon>Bacillati</taxon>
        <taxon>Bacillota</taxon>
        <taxon>Clostridia</taxon>
        <taxon>Eubacteriales</taxon>
        <taxon>Clostridiaceae</taxon>
        <taxon>Clostridium</taxon>
    </lineage>
</organism>
<dbReference type="RefSeq" id="WP_169297632.1">
    <property type="nucleotide sequence ID" value="NZ_JABBNI010000017.1"/>
</dbReference>